<evidence type="ECO:0000256" key="6">
    <source>
        <dbReference type="ARBA" id="ARBA00023098"/>
    </source>
</evidence>
<dbReference type="AlphaFoldDB" id="A0A0F9G4P4"/>
<evidence type="ECO:0000256" key="1">
    <source>
        <dbReference type="ARBA" id="ARBA00022475"/>
    </source>
</evidence>
<feature type="transmembrane region" description="Helical" evidence="10">
    <location>
        <begin position="23"/>
        <end position="43"/>
    </location>
</feature>
<feature type="transmembrane region" description="Helical" evidence="10">
    <location>
        <begin position="55"/>
        <end position="79"/>
    </location>
</feature>
<dbReference type="GO" id="GO:0008654">
    <property type="term" value="P:phospholipid biosynthetic process"/>
    <property type="evidence" value="ECO:0007669"/>
    <property type="project" value="UniProtKB-KW"/>
</dbReference>
<evidence type="ECO:0000256" key="9">
    <source>
        <dbReference type="ARBA" id="ARBA00023264"/>
    </source>
</evidence>
<dbReference type="GO" id="GO:0043772">
    <property type="term" value="F:acyl-phosphate glycerol-3-phosphate acyltransferase activity"/>
    <property type="evidence" value="ECO:0007669"/>
    <property type="project" value="InterPro"/>
</dbReference>
<keyword evidence="7 10" id="KW-0472">Membrane</keyword>
<feature type="transmembrane region" description="Helical" evidence="10">
    <location>
        <begin position="99"/>
        <end position="120"/>
    </location>
</feature>
<sequence length="138" mass="14749">VLLLDVLKGVVPVIISHVLELSMVWVAATAFAAFLGHLFPVFFEFKGGKGVATALGGFLALSPTLALAGLITWLIVFAVSRISSLSALIAAGLTPLYSLWIIDSINARWIILATAVLLIVRHRSNIQRLLAKEESKSG</sequence>
<dbReference type="PANTHER" id="PTHR30309:SF0">
    <property type="entry name" value="GLYCEROL-3-PHOSPHATE ACYLTRANSFERASE-RELATED"/>
    <property type="match status" value="1"/>
</dbReference>
<keyword evidence="4 10" id="KW-0812">Transmembrane</keyword>
<dbReference type="GO" id="GO:0005886">
    <property type="term" value="C:plasma membrane"/>
    <property type="evidence" value="ECO:0007669"/>
    <property type="project" value="InterPro"/>
</dbReference>
<feature type="non-terminal residue" evidence="11">
    <location>
        <position position="1"/>
    </location>
</feature>
<keyword evidence="8" id="KW-0594">Phospholipid biosynthesis</keyword>
<accession>A0A0F9G4P4</accession>
<dbReference type="EMBL" id="LAZR01019127">
    <property type="protein sequence ID" value="KKL93658.1"/>
    <property type="molecule type" value="Genomic_DNA"/>
</dbReference>
<evidence type="ECO:0000256" key="5">
    <source>
        <dbReference type="ARBA" id="ARBA00022989"/>
    </source>
</evidence>
<keyword evidence="6" id="KW-0443">Lipid metabolism</keyword>
<organism evidence="11">
    <name type="scientific">marine sediment metagenome</name>
    <dbReference type="NCBI Taxonomy" id="412755"/>
    <lineage>
        <taxon>unclassified sequences</taxon>
        <taxon>metagenomes</taxon>
        <taxon>ecological metagenomes</taxon>
    </lineage>
</organism>
<keyword evidence="9" id="KW-1208">Phospholipid metabolism</keyword>
<gene>
    <name evidence="11" type="ORF">LCGC14_1872450</name>
</gene>
<keyword evidence="2" id="KW-0444">Lipid biosynthesis</keyword>
<dbReference type="Pfam" id="PF02660">
    <property type="entry name" value="G3P_acyltransf"/>
    <property type="match status" value="1"/>
</dbReference>
<proteinExistence type="predicted"/>
<dbReference type="SMART" id="SM01207">
    <property type="entry name" value="G3P_acyltransf"/>
    <property type="match status" value="1"/>
</dbReference>
<protein>
    <recommendedName>
        <fullName evidence="12">Glycerol-3-phosphate acyltransferase</fullName>
    </recommendedName>
</protein>
<keyword evidence="3" id="KW-0808">Transferase</keyword>
<keyword evidence="1" id="KW-1003">Cell membrane</keyword>
<evidence type="ECO:0000313" key="11">
    <source>
        <dbReference type="EMBL" id="KKL93658.1"/>
    </source>
</evidence>
<reference evidence="11" key="1">
    <citation type="journal article" date="2015" name="Nature">
        <title>Complex archaea that bridge the gap between prokaryotes and eukaryotes.</title>
        <authorList>
            <person name="Spang A."/>
            <person name="Saw J.H."/>
            <person name="Jorgensen S.L."/>
            <person name="Zaremba-Niedzwiedzka K."/>
            <person name="Martijn J."/>
            <person name="Lind A.E."/>
            <person name="van Eijk R."/>
            <person name="Schleper C."/>
            <person name="Guy L."/>
            <person name="Ettema T.J."/>
        </authorList>
    </citation>
    <scope>NUCLEOTIDE SEQUENCE</scope>
</reference>
<dbReference type="PANTHER" id="PTHR30309">
    <property type="entry name" value="INNER MEMBRANE PROTEIN YGIH"/>
    <property type="match status" value="1"/>
</dbReference>
<keyword evidence="5 10" id="KW-1133">Transmembrane helix</keyword>
<evidence type="ECO:0000256" key="10">
    <source>
        <dbReference type="SAM" id="Phobius"/>
    </source>
</evidence>
<evidence type="ECO:0000256" key="2">
    <source>
        <dbReference type="ARBA" id="ARBA00022516"/>
    </source>
</evidence>
<dbReference type="InterPro" id="IPR003811">
    <property type="entry name" value="G3P_acylTferase_PlsY"/>
</dbReference>
<evidence type="ECO:0000256" key="3">
    <source>
        <dbReference type="ARBA" id="ARBA00022679"/>
    </source>
</evidence>
<comment type="caution">
    <text evidence="11">The sequence shown here is derived from an EMBL/GenBank/DDBJ whole genome shotgun (WGS) entry which is preliminary data.</text>
</comment>
<evidence type="ECO:0000256" key="4">
    <source>
        <dbReference type="ARBA" id="ARBA00022692"/>
    </source>
</evidence>
<evidence type="ECO:0000256" key="8">
    <source>
        <dbReference type="ARBA" id="ARBA00023209"/>
    </source>
</evidence>
<name>A0A0F9G4P4_9ZZZZ</name>
<evidence type="ECO:0000256" key="7">
    <source>
        <dbReference type="ARBA" id="ARBA00023136"/>
    </source>
</evidence>
<evidence type="ECO:0008006" key="12">
    <source>
        <dbReference type="Google" id="ProtNLM"/>
    </source>
</evidence>